<dbReference type="AlphaFoldDB" id="A0A8S3FBB6"/>
<protein>
    <submittedName>
        <fullName evidence="4">Uncharacterized protein</fullName>
    </submittedName>
</protein>
<keyword evidence="2 3" id="KW-0040">ANK repeat</keyword>
<dbReference type="InterPro" id="IPR002110">
    <property type="entry name" value="Ankyrin_rpt"/>
</dbReference>
<keyword evidence="1" id="KW-0677">Repeat</keyword>
<dbReference type="Pfam" id="PF12796">
    <property type="entry name" value="Ank_2"/>
    <property type="match status" value="1"/>
</dbReference>
<reference evidence="4" key="1">
    <citation type="submission" date="2021-02" db="EMBL/GenBank/DDBJ databases">
        <authorList>
            <person name="Nowell W R."/>
        </authorList>
    </citation>
    <scope>NUCLEOTIDE SEQUENCE</scope>
</reference>
<feature type="repeat" description="ANK" evidence="3">
    <location>
        <begin position="28"/>
        <end position="60"/>
    </location>
</feature>
<dbReference type="PANTHER" id="PTHR24198:SF165">
    <property type="entry name" value="ANKYRIN REPEAT-CONTAINING PROTEIN-RELATED"/>
    <property type="match status" value="1"/>
</dbReference>
<comment type="caution">
    <text evidence="4">The sequence shown here is derived from an EMBL/GenBank/DDBJ whole genome shotgun (WGS) entry which is preliminary data.</text>
</comment>
<gene>
    <name evidence="4" type="ORF">BYL167_LOCUS66012</name>
</gene>
<evidence type="ECO:0000313" key="5">
    <source>
        <dbReference type="Proteomes" id="UP000681967"/>
    </source>
</evidence>
<dbReference type="InterPro" id="IPR036770">
    <property type="entry name" value="Ankyrin_rpt-contain_sf"/>
</dbReference>
<feature type="non-terminal residue" evidence="4">
    <location>
        <position position="1"/>
    </location>
</feature>
<name>A0A8S3FBB6_9BILA</name>
<dbReference type="PANTHER" id="PTHR24198">
    <property type="entry name" value="ANKYRIN REPEAT AND PROTEIN KINASE DOMAIN-CONTAINING PROTEIN"/>
    <property type="match status" value="1"/>
</dbReference>
<dbReference type="PROSITE" id="PS50297">
    <property type="entry name" value="ANK_REP_REGION"/>
    <property type="match status" value="1"/>
</dbReference>
<evidence type="ECO:0000256" key="1">
    <source>
        <dbReference type="ARBA" id="ARBA00022737"/>
    </source>
</evidence>
<evidence type="ECO:0000313" key="4">
    <source>
        <dbReference type="EMBL" id="CAF5113321.1"/>
    </source>
</evidence>
<sequence length="86" mass="9572">MIATGKGSYEKLKVLLVHGADPNKQCATGDTALNLAVHRQKYPIVDLLLQYYANPNVYNQSGKTALHRAVMSYPDENAHYIQVLLD</sequence>
<dbReference type="EMBL" id="CAJOBH010242231">
    <property type="protein sequence ID" value="CAF5113321.1"/>
    <property type="molecule type" value="Genomic_DNA"/>
</dbReference>
<dbReference type="PROSITE" id="PS50088">
    <property type="entry name" value="ANK_REPEAT"/>
    <property type="match status" value="1"/>
</dbReference>
<dbReference type="SUPFAM" id="SSF48403">
    <property type="entry name" value="Ankyrin repeat"/>
    <property type="match status" value="1"/>
</dbReference>
<evidence type="ECO:0000256" key="2">
    <source>
        <dbReference type="ARBA" id="ARBA00023043"/>
    </source>
</evidence>
<proteinExistence type="predicted"/>
<accession>A0A8S3FBB6</accession>
<evidence type="ECO:0000256" key="3">
    <source>
        <dbReference type="PROSITE-ProRule" id="PRU00023"/>
    </source>
</evidence>
<organism evidence="4 5">
    <name type="scientific">Rotaria magnacalcarata</name>
    <dbReference type="NCBI Taxonomy" id="392030"/>
    <lineage>
        <taxon>Eukaryota</taxon>
        <taxon>Metazoa</taxon>
        <taxon>Spiralia</taxon>
        <taxon>Gnathifera</taxon>
        <taxon>Rotifera</taxon>
        <taxon>Eurotatoria</taxon>
        <taxon>Bdelloidea</taxon>
        <taxon>Philodinida</taxon>
        <taxon>Philodinidae</taxon>
        <taxon>Rotaria</taxon>
    </lineage>
</organism>
<dbReference type="Proteomes" id="UP000681967">
    <property type="component" value="Unassembled WGS sequence"/>
</dbReference>
<dbReference type="Gene3D" id="1.25.40.20">
    <property type="entry name" value="Ankyrin repeat-containing domain"/>
    <property type="match status" value="1"/>
</dbReference>